<comment type="catalytic activity">
    <reaction evidence="1 7">
        <text>Hydrolysis of terminal non-reducing beta-D-galactose residues in beta-D-galactosides.</text>
        <dbReference type="EC" id="3.2.1.23"/>
    </reaction>
</comment>
<evidence type="ECO:0000256" key="1">
    <source>
        <dbReference type="ARBA" id="ARBA00001412"/>
    </source>
</evidence>
<dbReference type="Pfam" id="PF01301">
    <property type="entry name" value="Glyco_hydro_35"/>
    <property type="match status" value="1"/>
</dbReference>
<dbReference type="InterPro" id="IPR017853">
    <property type="entry name" value="GH"/>
</dbReference>
<reference evidence="12" key="1">
    <citation type="submission" date="2021-02" db="EMBL/GenBank/DDBJ databases">
        <authorList>
            <person name="Nowell W R."/>
        </authorList>
    </citation>
    <scope>NUCLEOTIDE SEQUENCE</scope>
</reference>
<name>A0A814UXG6_9BILA</name>
<keyword evidence="5 7" id="KW-0378">Hydrolase</keyword>
<dbReference type="PROSITE" id="PS01182">
    <property type="entry name" value="GLYCOSYL_HYDROL_F35"/>
    <property type="match status" value="1"/>
</dbReference>
<dbReference type="EMBL" id="CAJOBE010000677">
    <property type="protein sequence ID" value="CAF3673229.1"/>
    <property type="molecule type" value="Genomic_DNA"/>
</dbReference>
<dbReference type="InterPro" id="IPR019801">
    <property type="entry name" value="Glyco_hydro_35_CS"/>
</dbReference>
<evidence type="ECO:0000256" key="3">
    <source>
        <dbReference type="ARBA" id="ARBA00012756"/>
    </source>
</evidence>
<dbReference type="InterPro" id="IPR001944">
    <property type="entry name" value="Glycoside_Hdrlase_35"/>
</dbReference>
<dbReference type="InterPro" id="IPR048913">
    <property type="entry name" value="BetaGal_gal-bd"/>
</dbReference>
<dbReference type="Pfam" id="PF21467">
    <property type="entry name" value="BetaGal_gal-bd"/>
    <property type="match status" value="1"/>
</dbReference>
<dbReference type="PANTHER" id="PTHR23421">
    <property type="entry name" value="BETA-GALACTOSIDASE RELATED"/>
    <property type="match status" value="1"/>
</dbReference>
<evidence type="ECO:0000256" key="5">
    <source>
        <dbReference type="ARBA" id="ARBA00022801"/>
    </source>
</evidence>
<dbReference type="Gene3D" id="3.20.20.80">
    <property type="entry name" value="Glycosidases"/>
    <property type="match status" value="1"/>
</dbReference>
<feature type="signal peptide" evidence="9">
    <location>
        <begin position="1"/>
        <end position="19"/>
    </location>
</feature>
<feature type="domain" description="Beta-galactosidase galactose-binding" evidence="11">
    <location>
        <begin position="629"/>
        <end position="714"/>
    </location>
</feature>
<dbReference type="FunFam" id="3.20.20.80:FF:000006">
    <property type="entry name" value="Beta-galactosidase"/>
    <property type="match status" value="1"/>
</dbReference>
<gene>
    <name evidence="13" type="ORF">FNK824_LOCUS7337</name>
    <name evidence="12" type="ORF">SEV965_LOCUS20006</name>
</gene>
<dbReference type="AlphaFoldDB" id="A0A814UXG6"/>
<comment type="similarity">
    <text evidence="2 8">Belongs to the glycosyl hydrolase 35 family.</text>
</comment>
<evidence type="ECO:0000256" key="2">
    <source>
        <dbReference type="ARBA" id="ARBA00009809"/>
    </source>
</evidence>
<evidence type="ECO:0000313" key="12">
    <source>
        <dbReference type="EMBL" id="CAF1180122.1"/>
    </source>
</evidence>
<dbReference type="Proteomes" id="UP000663889">
    <property type="component" value="Unassembled WGS sequence"/>
</dbReference>
<evidence type="ECO:0000259" key="11">
    <source>
        <dbReference type="Pfam" id="PF21467"/>
    </source>
</evidence>
<evidence type="ECO:0000256" key="8">
    <source>
        <dbReference type="RuleBase" id="RU003679"/>
    </source>
</evidence>
<comment type="caution">
    <text evidence="12">The sequence shown here is derived from an EMBL/GenBank/DDBJ whole genome shotgun (WGS) entry which is preliminary data.</text>
</comment>
<proteinExistence type="inferred from homology"/>
<evidence type="ECO:0000256" key="6">
    <source>
        <dbReference type="ARBA" id="ARBA00023295"/>
    </source>
</evidence>
<evidence type="ECO:0000313" key="13">
    <source>
        <dbReference type="EMBL" id="CAF3673229.1"/>
    </source>
</evidence>
<keyword evidence="4 9" id="KW-0732">Signal</keyword>
<evidence type="ECO:0000313" key="14">
    <source>
        <dbReference type="Proteomes" id="UP000663889"/>
    </source>
</evidence>
<dbReference type="GO" id="GO:0005975">
    <property type="term" value="P:carbohydrate metabolic process"/>
    <property type="evidence" value="ECO:0007669"/>
    <property type="project" value="InterPro"/>
</dbReference>
<dbReference type="InterPro" id="IPR031330">
    <property type="entry name" value="Gly_Hdrlase_35_cat"/>
</dbReference>
<sequence length="741" mass="84710">MHLLPILYICFHILTYATANPITFEDVRGTPYKVDYDHRAIRINGVRTMLISGAIHYPRSTPMMWPYIMKMAKNQGLNTVQTYVFWNLHEQKQGVLDFTGRANLSRFLQEAANAGLFVNLRIGPYVSAEWTYGGLPVWLNQISNISFRSNNEPWKRLMKKFILTIIDYVTPYLAKNGGPIILAQIENEYNGNDQGYVDWCGSLVSNELSSTEIPWIMCNGHAANSTIETCNSCNCLDDGWIDNHRKYSPDKPMLFTENEGWFQQWGEAIGIRKTSDIAYSVASWFAAGGAYHAYYMWHGGNNYGRIAASGITTLYADDVCLHADGTPNEPKYTHLSRLQHLIADRAQVILSQDSIRIPLPWWDGKQWAYGTQQFVYSYPPSIDFVISQATVPVNVLFRNQNISIDDQSILIYDDNMNLLWNSANYSDIDSDNTEIFPVVVGPLNWQTWSESSKILNLSVITSPSPLEQLSITNDDTIYLWYRRNVTLKQASANSIIRVQTRISNALLFFLNGQYLGEFDDHNHQVGNSIEAYPAVDLSHFKPNQQYLFEILSISFGIFSGVETDFFEQKGIVGNVWFDRQLLFDNETETNFWQHQKGLIGEYLQIYTEQGSSKVSWDTQWTKNIDKPITWFQARFDLDHLIREDTNVNPILLDAQGLNRGHAFINGNDLGLYWLIQGFCENNPPCCCQHAQINCLKPTQRYYHIPSDWLMSKNNLITVFDDLGAPSPGSVGFVQRVVTIKK</sequence>
<dbReference type="SUPFAM" id="SSF51445">
    <property type="entry name" value="(Trans)glycosidases"/>
    <property type="match status" value="1"/>
</dbReference>
<dbReference type="PRINTS" id="PR00742">
    <property type="entry name" value="GLHYDRLASE35"/>
</dbReference>
<evidence type="ECO:0000256" key="9">
    <source>
        <dbReference type="SAM" id="SignalP"/>
    </source>
</evidence>
<evidence type="ECO:0000256" key="4">
    <source>
        <dbReference type="ARBA" id="ARBA00022729"/>
    </source>
</evidence>
<evidence type="ECO:0000259" key="10">
    <source>
        <dbReference type="Pfam" id="PF01301"/>
    </source>
</evidence>
<keyword evidence="6 7" id="KW-0326">Glycosidase</keyword>
<dbReference type="GO" id="GO:0004565">
    <property type="term" value="F:beta-galactosidase activity"/>
    <property type="evidence" value="ECO:0007669"/>
    <property type="project" value="UniProtKB-EC"/>
</dbReference>
<organism evidence="12 14">
    <name type="scientific">Rotaria sordida</name>
    <dbReference type="NCBI Taxonomy" id="392033"/>
    <lineage>
        <taxon>Eukaryota</taxon>
        <taxon>Metazoa</taxon>
        <taxon>Spiralia</taxon>
        <taxon>Gnathifera</taxon>
        <taxon>Rotifera</taxon>
        <taxon>Eurotatoria</taxon>
        <taxon>Bdelloidea</taxon>
        <taxon>Philodinida</taxon>
        <taxon>Philodinidae</taxon>
        <taxon>Rotaria</taxon>
    </lineage>
</organism>
<dbReference type="InterPro" id="IPR008979">
    <property type="entry name" value="Galactose-bd-like_sf"/>
</dbReference>
<dbReference type="EC" id="3.2.1.23" evidence="3 7"/>
<feature type="chain" id="PRO_5035603214" description="Beta-galactosidase" evidence="9">
    <location>
        <begin position="20"/>
        <end position="741"/>
    </location>
</feature>
<feature type="domain" description="Glycoside hydrolase 35 catalytic" evidence="10">
    <location>
        <begin position="42"/>
        <end position="340"/>
    </location>
</feature>
<dbReference type="Gene3D" id="2.60.120.260">
    <property type="entry name" value="Galactose-binding domain-like"/>
    <property type="match status" value="2"/>
</dbReference>
<dbReference type="EMBL" id="CAJNOU010001276">
    <property type="protein sequence ID" value="CAF1180122.1"/>
    <property type="molecule type" value="Genomic_DNA"/>
</dbReference>
<dbReference type="Proteomes" id="UP000663874">
    <property type="component" value="Unassembled WGS sequence"/>
</dbReference>
<dbReference type="SUPFAM" id="SSF49785">
    <property type="entry name" value="Galactose-binding domain-like"/>
    <property type="match status" value="1"/>
</dbReference>
<accession>A0A814UXG6</accession>
<evidence type="ECO:0000256" key="7">
    <source>
        <dbReference type="RuleBase" id="RU000675"/>
    </source>
</evidence>
<protein>
    <recommendedName>
        <fullName evidence="3 7">Beta-galactosidase</fullName>
        <ecNumber evidence="3 7">3.2.1.23</ecNumber>
    </recommendedName>
</protein>